<dbReference type="InParanoid" id="A0A0D2VHK9"/>
<sequence length="168" mass="19544">MSFLKQVEDVLEAPGFVPRAGEAAEPGSVFDATKYVNQQDLEHMWATKAFQHAEVYYKLISSFPDPSKLKLTPLDNEIYSHFRDLFPDFPVGLVRESLLKTEESKEKWRPFCNAYDKRIDDHNFGTLLRLDATKDYTEDNTIFANRIQFYAIELARNREGHNRNLPKP</sequence>
<dbReference type="PANTHER" id="PTHR13410:SF9">
    <property type="entry name" value="PROTEIN PBDC1"/>
    <property type="match status" value="1"/>
</dbReference>
<evidence type="ECO:0000313" key="2">
    <source>
        <dbReference type="EMBL" id="KJE89437.1"/>
    </source>
</evidence>
<dbReference type="GO" id="GO:0005737">
    <property type="term" value="C:cytoplasm"/>
    <property type="evidence" value="ECO:0007669"/>
    <property type="project" value="TreeGrafter"/>
</dbReference>
<dbReference type="RefSeq" id="XP_004365775.1">
    <property type="nucleotide sequence ID" value="XM_004365718.2"/>
</dbReference>
<reference evidence="3" key="1">
    <citation type="submission" date="2011-02" db="EMBL/GenBank/DDBJ databases">
        <title>The Genome Sequence of Capsaspora owczarzaki ATCC 30864.</title>
        <authorList>
            <person name="Russ C."/>
            <person name="Cuomo C."/>
            <person name="Burger G."/>
            <person name="Gray M.W."/>
            <person name="Holland P.W.H."/>
            <person name="King N."/>
            <person name="Lang F.B.F."/>
            <person name="Roger A.J."/>
            <person name="Ruiz-Trillo I."/>
            <person name="Young S.K."/>
            <person name="Zeng Q."/>
            <person name="Gargeya S."/>
            <person name="Alvarado L."/>
            <person name="Berlin A."/>
            <person name="Chapman S.B."/>
            <person name="Chen Z."/>
            <person name="Freedman E."/>
            <person name="Gellesch M."/>
            <person name="Goldberg J."/>
            <person name="Griggs A."/>
            <person name="Gujja S."/>
            <person name="Heilman E."/>
            <person name="Heiman D."/>
            <person name="Howarth C."/>
            <person name="Mehta T."/>
            <person name="Neiman D."/>
            <person name="Pearson M."/>
            <person name="Roberts A."/>
            <person name="Saif S."/>
            <person name="Shea T."/>
            <person name="Shenoy N."/>
            <person name="Sisk P."/>
            <person name="Stolte C."/>
            <person name="Sykes S."/>
            <person name="White J."/>
            <person name="Yandava C."/>
            <person name="Haas B."/>
            <person name="Nusbaum C."/>
            <person name="Birren B."/>
        </authorList>
    </citation>
    <scope>NUCLEOTIDE SEQUENCE</scope>
    <source>
        <strain evidence="3">ATCC 30864</strain>
    </source>
</reference>
<dbReference type="PANTHER" id="PTHR13410">
    <property type="entry name" value="PROTEIN PBDC1"/>
    <property type="match status" value="1"/>
</dbReference>
<dbReference type="OrthoDB" id="10248897at2759"/>
<keyword evidence="3" id="KW-1185">Reference proteome</keyword>
<dbReference type="FunCoup" id="A0A0D2VHK9">
    <property type="interactions" value="401"/>
</dbReference>
<dbReference type="PhylomeDB" id="A0A0D2VHK9"/>
<proteinExistence type="predicted"/>
<dbReference type="AlphaFoldDB" id="A0A0D2VHK9"/>
<dbReference type="Proteomes" id="UP000008743">
    <property type="component" value="Unassembled WGS sequence"/>
</dbReference>
<dbReference type="EMBL" id="KE346360">
    <property type="protein sequence ID" value="KJE89437.1"/>
    <property type="molecule type" value="Genomic_DNA"/>
</dbReference>
<dbReference type="Pfam" id="PF04669">
    <property type="entry name" value="PBDC1"/>
    <property type="match status" value="1"/>
</dbReference>
<dbReference type="InterPro" id="IPR021148">
    <property type="entry name" value="Polysacc_synth_dom"/>
</dbReference>
<gene>
    <name evidence="2" type="ORF">CAOG_000904</name>
</gene>
<dbReference type="InterPro" id="IPR023139">
    <property type="entry name" value="PBDC1-like_dom_sf"/>
</dbReference>
<dbReference type="OMA" id="IQFYAFE"/>
<evidence type="ECO:0000313" key="3">
    <source>
        <dbReference type="Proteomes" id="UP000008743"/>
    </source>
</evidence>
<dbReference type="STRING" id="595528.A0A0D2VHK9"/>
<organism evidence="2 3">
    <name type="scientific">Capsaspora owczarzaki (strain ATCC 30864)</name>
    <dbReference type="NCBI Taxonomy" id="595528"/>
    <lineage>
        <taxon>Eukaryota</taxon>
        <taxon>Filasterea</taxon>
        <taxon>Capsaspora</taxon>
    </lineage>
</organism>
<feature type="domain" description="Polysaccharide biosynthesis" evidence="1">
    <location>
        <begin position="41"/>
        <end position="164"/>
    </location>
</feature>
<dbReference type="Gene3D" id="1.10.3560.10">
    <property type="entry name" value="yst0336 like domain"/>
    <property type="match status" value="1"/>
</dbReference>
<dbReference type="eggNOG" id="KOG4093">
    <property type="taxonomic scope" value="Eukaryota"/>
</dbReference>
<dbReference type="InterPro" id="IPR008476">
    <property type="entry name" value="PBDC1_metazoa/fungi"/>
</dbReference>
<accession>A0A0D2VHK9</accession>
<protein>
    <recommendedName>
        <fullName evidence="1">Polysaccharide biosynthesis domain-containing protein</fullName>
    </recommendedName>
</protein>
<evidence type="ECO:0000259" key="1">
    <source>
        <dbReference type="Pfam" id="PF04669"/>
    </source>
</evidence>
<name>A0A0D2VHK9_CAPO3</name>